<evidence type="ECO:0000313" key="1">
    <source>
        <dbReference type="Proteomes" id="UP000095281"/>
    </source>
</evidence>
<dbReference type="InterPro" id="IPR009060">
    <property type="entry name" value="UBA-like_sf"/>
</dbReference>
<dbReference type="AlphaFoldDB" id="A0A1I8BLI8"/>
<dbReference type="Gene3D" id="2.60.120.920">
    <property type="match status" value="1"/>
</dbReference>
<dbReference type="SUPFAM" id="SSF46934">
    <property type="entry name" value="UBA-like"/>
    <property type="match status" value="1"/>
</dbReference>
<organism evidence="1 2">
    <name type="scientific">Meloidogyne hapla</name>
    <name type="common">Root-knot nematode worm</name>
    <dbReference type="NCBI Taxonomy" id="6305"/>
    <lineage>
        <taxon>Eukaryota</taxon>
        <taxon>Metazoa</taxon>
        <taxon>Ecdysozoa</taxon>
        <taxon>Nematoda</taxon>
        <taxon>Chromadorea</taxon>
        <taxon>Rhabditida</taxon>
        <taxon>Tylenchina</taxon>
        <taxon>Tylenchomorpha</taxon>
        <taxon>Tylenchoidea</taxon>
        <taxon>Meloidogynidae</taxon>
        <taxon>Meloidogyninae</taxon>
        <taxon>Meloidogyne</taxon>
    </lineage>
</organism>
<dbReference type="Proteomes" id="UP000095281">
    <property type="component" value="Unplaced"/>
</dbReference>
<dbReference type="WBParaSite" id="MhA1_Contig2939.frz3.gene2">
    <property type="protein sequence ID" value="MhA1_Contig2939.frz3.gene2"/>
    <property type="gene ID" value="MhA1_Contig2939.frz3.gene2"/>
</dbReference>
<accession>A0A1I8BLI8</accession>
<proteinExistence type="predicted"/>
<keyword evidence="1" id="KW-1185">Reference proteome</keyword>
<dbReference type="Gene3D" id="1.10.8.10">
    <property type="entry name" value="DNA helicase RuvA subunit, C-terminal domain"/>
    <property type="match status" value="1"/>
</dbReference>
<protein>
    <submittedName>
        <fullName evidence="2">Nitro_FeMo-Co domain-containing protein</fullName>
    </submittedName>
</protein>
<name>A0A1I8BLI8_MELHA</name>
<dbReference type="InterPro" id="IPR043136">
    <property type="entry name" value="B30.2/SPRY_sf"/>
</dbReference>
<reference evidence="2" key="1">
    <citation type="submission" date="2016-11" db="UniProtKB">
        <authorList>
            <consortium name="WormBaseParasite"/>
        </authorList>
    </citation>
    <scope>IDENTIFICATION</scope>
</reference>
<sequence>MSKELPCIFFTQNGQQIGKQFLLNDNFDNYKPYISLVCCSLETNFGNDLEAKPFVYDIIKHKQYSDFEKDVNELVEMFPLIKKEGIKKILLANGGIKENVLEKLNYIF</sequence>
<evidence type="ECO:0000313" key="2">
    <source>
        <dbReference type="WBParaSite" id="MhA1_Contig2939.frz3.gene2"/>
    </source>
</evidence>